<evidence type="ECO:0000313" key="2">
    <source>
        <dbReference type="EMBL" id="QRC96096.1"/>
    </source>
</evidence>
<name>A0A7U2F080_PHANO</name>
<dbReference type="EMBL" id="CP069028">
    <property type="protein sequence ID" value="QRC96096.1"/>
    <property type="molecule type" value="Genomic_DNA"/>
</dbReference>
<feature type="region of interest" description="Disordered" evidence="1">
    <location>
        <begin position="1"/>
        <end position="60"/>
    </location>
</feature>
<dbReference type="Proteomes" id="UP000663193">
    <property type="component" value="Chromosome 6"/>
</dbReference>
<proteinExistence type="predicted"/>
<keyword evidence="3" id="KW-1185">Reference proteome</keyword>
<accession>A0A7U2F080</accession>
<feature type="region of interest" description="Disordered" evidence="1">
    <location>
        <begin position="342"/>
        <end position="364"/>
    </location>
</feature>
<dbReference type="VEuPathDB" id="FungiDB:JI435_057330"/>
<dbReference type="OrthoDB" id="3753068at2759"/>
<evidence type="ECO:0000313" key="3">
    <source>
        <dbReference type="Proteomes" id="UP000663193"/>
    </source>
</evidence>
<organism evidence="2 3">
    <name type="scientific">Phaeosphaeria nodorum (strain SN15 / ATCC MYA-4574 / FGSC 10173)</name>
    <name type="common">Glume blotch fungus</name>
    <name type="synonym">Parastagonospora nodorum</name>
    <dbReference type="NCBI Taxonomy" id="321614"/>
    <lineage>
        <taxon>Eukaryota</taxon>
        <taxon>Fungi</taxon>
        <taxon>Dikarya</taxon>
        <taxon>Ascomycota</taxon>
        <taxon>Pezizomycotina</taxon>
        <taxon>Dothideomycetes</taxon>
        <taxon>Pleosporomycetidae</taxon>
        <taxon>Pleosporales</taxon>
        <taxon>Pleosporineae</taxon>
        <taxon>Phaeosphaeriaceae</taxon>
        <taxon>Parastagonospora</taxon>
    </lineage>
</organism>
<gene>
    <name evidence="2" type="ORF">JI435_057330</name>
</gene>
<dbReference type="AlphaFoldDB" id="A0A7U2F080"/>
<feature type="compositionally biased region" description="Polar residues" evidence="1">
    <location>
        <begin position="23"/>
        <end position="46"/>
    </location>
</feature>
<evidence type="ECO:0000256" key="1">
    <source>
        <dbReference type="SAM" id="MobiDB-lite"/>
    </source>
</evidence>
<protein>
    <submittedName>
        <fullName evidence="2">Uncharacterized protein</fullName>
    </submittedName>
</protein>
<sequence>MSWDPQKSIKILQQADGHGGSRQGTQRSSHGPSTQTTSSARPSQMQVAAPSQDHDASSCPVNTVRASKMQVAAPGQSVVYGRSENLEDYAPISRLSPAMSSVCNIQPTFQATPPQQTSWSTNTTRGTLHSQVRQPTSYYHPQLTSLPEQMPTSYRGVQSTSIQQQQPTSYGGAQTKFNLPQQSTVYREPNQLIRTPVHHEANAVLVAATRYAERRQGAQTRIIRPGEPHHFGSRADYERGELHCTLCRCHNPDSHGDAYTMLNSPRGCDIHGQPIDWQEAKRRILDYYQRDQISHAEEIAVARFVFDAPTTQIVLQGEAELTRSIRQGLAININTVHNNVDWHNSDGHAKPYLTQDGAKTQYSR</sequence>
<reference evidence="3" key="1">
    <citation type="journal article" date="2021" name="BMC Genomics">
        <title>Chromosome-level genome assembly and manually-curated proteome of model necrotroph Parastagonospora nodorum Sn15 reveals a genome-wide trove of candidate effector homologs, and redundancy of virulence-related functions within an accessory chromosome.</title>
        <authorList>
            <person name="Bertazzoni S."/>
            <person name="Jones D.A.B."/>
            <person name="Phan H.T."/>
            <person name="Tan K.-C."/>
            <person name="Hane J.K."/>
        </authorList>
    </citation>
    <scope>NUCLEOTIDE SEQUENCE [LARGE SCALE GENOMIC DNA]</scope>
    <source>
        <strain evidence="3">SN15 / ATCC MYA-4574 / FGSC 10173)</strain>
    </source>
</reference>